<dbReference type="RefSeq" id="WP_063910460.1">
    <property type="nucleotide sequence ID" value="NZ_JAAXOS010000008.1"/>
</dbReference>
<gene>
    <name evidence="1" type="ORF">HGB38_17155</name>
</gene>
<evidence type="ECO:0000313" key="1">
    <source>
        <dbReference type="EMBL" id="NKY27939.1"/>
    </source>
</evidence>
<keyword evidence="2" id="KW-1185">Reference proteome</keyword>
<reference evidence="1 2" key="1">
    <citation type="submission" date="2020-04" db="EMBL/GenBank/DDBJ databases">
        <title>MicrobeNet Type strains.</title>
        <authorList>
            <person name="Nicholson A.C."/>
        </authorList>
    </citation>
    <scope>NUCLEOTIDE SEQUENCE [LARGE SCALE GENOMIC DNA]</scope>
    <source>
        <strain evidence="1 2">DSM 44956</strain>
    </source>
</reference>
<dbReference type="AlphaFoldDB" id="A0A7X6R3Y2"/>
<sequence>MDPVTLVAAAVAAGAAAGLTDTAKQAVVDAYQGLKGLISGRYHSVDMAVVESRPEAASRRVVLAEELAEAGAGDDQELLTAAQHLLQVIQEQAPQAAETVGVRLTRVQAGEIEITDIASEGSAFIAEDTSVAGTLKVSGIQAGAGAEPRPHPPAPRR</sequence>
<organism evidence="1 2">
    <name type="scientific">Nocardia gamkensis</name>
    <dbReference type="NCBI Taxonomy" id="352869"/>
    <lineage>
        <taxon>Bacteria</taxon>
        <taxon>Bacillati</taxon>
        <taxon>Actinomycetota</taxon>
        <taxon>Actinomycetes</taxon>
        <taxon>Mycobacteriales</taxon>
        <taxon>Nocardiaceae</taxon>
        <taxon>Nocardia</taxon>
    </lineage>
</organism>
<comment type="caution">
    <text evidence="1">The sequence shown here is derived from an EMBL/GenBank/DDBJ whole genome shotgun (WGS) entry which is preliminary data.</text>
</comment>
<protein>
    <recommendedName>
        <fullName evidence="3">RHIM domain-containing protein</fullName>
    </recommendedName>
</protein>
<dbReference type="Proteomes" id="UP000540698">
    <property type="component" value="Unassembled WGS sequence"/>
</dbReference>
<dbReference type="EMBL" id="JAAXOS010000008">
    <property type="protein sequence ID" value="NKY27939.1"/>
    <property type="molecule type" value="Genomic_DNA"/>
</dbReference>
<evidence type="ECO:0008006" key="3">
    <source>
        <dbReference type="Google" id="ProtNLM"/>
    </source>
</evidence>
<proteinExistence type="predicted"/>
<accession>A0A7X6R3Y2</accession>
<name>A0A7X6R3Y2_9NOCA</name>
<evidence type="ECO:0000313" key="2">
    <source>
        <dbReference type="Proteomes" id="UP000540698"/>
    </source>
</evidence>